<dbReference type="GO" id="GO:0019239">
    <property type="term" value="F:deaminase activity"/>
    <property type="evidence" value="ECO:0007669"/>
    <property type="project" value="TreeGrafter"/>
</dbReference>
<dbReference type="PANTHER" id="PTHR11803">
    <property type="entry name" value="2-IMINOBUTANOATE/2-IMINOPROPANOATE DEAMINASE RIDA"/>
    <property type="match status" value="1"/>
</dbReference>
<keyword evidence="3" id="KW-1185">Reference proteome</keyword>
<dbReference type="Pfam" id="PF01042">
    <property type="entry name" value="Ribonuc_L-PSP"/>
    <property type="match status" value="1"/>
</dbReference>
<organism evidence="2 3">
    <name type="scientific">Clonostachys solani</name>
    <dbReference type="NCBI Taxonomy" id="160281"/>
    <lineage>
        <taxon>Eukaryota</taxon>
        <taxon>Fungi</taxon>
        <taxon>Dikarya</taxon>
        <taxon>Ascomycota</taxon>
        <taxon>Pezizomycotina</taxon>
        <taxon>Sordariomycetes</taxon>
        <taxon>Hypocreomycetidae</taxon>
        <taxon>Hypocreales</taxon>
        <taxon>Bionectriaceae</taxon>
        <taxon>Clonostachys</taxon>
    </lineage>
</organism>
<comment type="caution">
    <text evidence="2">The sequence shown here is derived from an EMBL/GenBank/DDBJ whole genome shotgun (WGS) entry which is preliminary data.</text>
</comment>
<dbReference type="SUPFAM" id="SSF55298">
    <property type="entry name" value="YjgF-like"/>
    <property type="match status" value="1"/>
</dbReference>
<name>A0A9P0EGF3_9HYPO</name>
<dbReference type="AlphaFoldDB" id="A0A9P0EGF3"/>
<dbReference type="NCBIfam" id="TIGR00004">
    <property type="entry name" value="Rid family detoxifying hydrolase"/>
    <property type="match status" value="1"/>
</dbReference>
<dbReference type="EMBL" id="CABFOC020000029">
    <property type="protein sequence ID" value="CAH0047320.1"/>
    <property type="molecule type" value="Genomic_DNA"/>
</dbReference>
<dbReference type="InterPro" id="IPR035959">
    <property type="entry name" value="RutC-like_sf"/>
</dbReference>
<dbReference type="InterPro" id="IPR006175">
    <property type="entry name" value="YjgF/YER057c/UK114"/>
</dbReference>
<evidence type="ECO:0000313" key="2">
    <source>
        <dbReference type="EMBL" id="CAH0047320.1"/>
    </source>
</evidence>
<evidence type="ECO:0000313" key="3">
    <source>
        <dbReference type="Proteomes" id="UP000775872"/>
    </source>
</evidence>
<dbReference type="Gene3D" id="3.30.1330.40">
    <property type="entry name" value="RutC-like"/>
    <property type="match status" value="1"/>
</dbReference>
<reference evidence="2" key="1">
    <citation type="submission" date="2021-10" db="EMBL/GenBank/DDBJ databases">
        <authorList>
            <person name="Piombo E."/>
        </authorList>
    </citation>
    <scope>NUCLEOTIDE SEQUENCE</scope>
</reference>
<dbReference type="FunFam" id="3.30.1330.40:FF:000001">
    <property type="entry name" value="L-PSP family endoribonuclease"/>
    <property type="match status" value="1"/>
</dbReference>
<evidence type="ECO:0000256" key="1">
    <source>
        <dbReference type="ARBA" id="ARBA00010552"/>
    </source>
</evidence>
<comment type="similarity">
    <text evidence="1">Belongs to the RutC family.</text>
</comment>
<dbReference type="GO" id="GO:0005739">
    <property type="term" value="C:mitochondrion"/>
    <property type="evidence" value="ECO:0007669"/>
    <property type="project" value="UniProtKB-ARBA"/>
</dbReference>
<dbReference type="Proteomes" id="UP000775872">
    <property type="component" value="Unassembled WGS sequence"/>
</dbReference>
<sequence length="125" mass="13622">MQRIATGKAPYAAIALHSQAVVFNNVVYTSGQLGIDPATGKLLEGTIQHRVRQALKNVQAVLEAAGSSMKKVLRVTIWVTNAADIPLMNEEYIKHFQDPKPVRACVVVKELALGTDIELEATAWI</sequence>
<dbReference type="OrthoDB" id="309640at2759"/>
<protein>
    <submittedName>
        <fullName evidence="2">Uncharacterized protein</fullName>
    </submittedName>
</protein>
<proteinExistence type="inferred from homology"/>
<gene>
    <name evidence="2" type="ORF">CSOL1703_00017210</name>
</gene>
<accession>A0A9P0EGF3</accession>
<dbReference type="GO" id="GO:0005829">
    <property type="term" value="C:cytosol"/>
    <property type="evidence" value="ECO:0007669"/>
    <property type="project" value="TreeGrafter"/>
</dbReference>
<dbReference type="CDD" id="cd00448">
    <property type="entry name" value="YjgF_YER057c_UK114_family"/>
    <property type="match status" value="1"/>
</dbReference>
<dbReference type="PANTHER" id="PTHR11803:SF42">
    <property type="entry name" value="MMF1"/>
    <property type="match status" value="1"/>
</dbReference>
<dbReference type="InterPro" id="IPR006056">
    <property type="entry name" value="RidA"/>
</dbReference>